<dbReference type="CDD" id="cd00229">
    <property type="entry name" value="SGNH_hydrolase"/>
    <property type="match status" value="1"/>
</dbReference>
<dbReference type="HOGENOM" id="CLU_684853_0_0_3"/>
<evidence type="ECO:0000313" key="3">
    <source>
        <dbReference type="EMBL" id="ABG50948.1"/>
    </source>
</evidence>
<dbReference type="InterPro" id="IPR036514">
    <property type="entry name" value="SGNH_hydro_sf"/>
</dbReference>
<feature type="region of interest" description="Disordered" evidence="1">
    <location>
        <begin position="43"/>
        <end position="66"/>
    </location>
</feature>
<dbReference type="AlphaFoldDB" id="Q114X6"/>
<dbReference type="KEGG" id="ter:Tery_1677"/>
<dbReference type="RefSeq" id="WP_011611323.1">
    <property type="nucleotide sequence ID" value="NC_008312.1"/>
</dbReference>
<proteinExistence type="predicted"/>
<evidence type="ECO:0000256" key="2">
    <source>
        <dbReference type="SAM" id="Phobius"/>
    </source>
</evidence>
<organism evidence="3">
    <name type="scientific">Trichodesmium erythraeum (strain IMS101)</name>
    <dbReference type="NCBI Taxonomy" id="203124"/>
    <lineage>
        <taxon>Bacteria</taxon>
        <taxon>Bacillati</taxon>
        <taxon>Cyanobacteriota</taxon>
        <taxon>Cyanophyceae</taxon>
        <taxon>Oscillatoriophycideae</taxon>
        <taxon>Oscillatoriales</taxon>
        <taxon>Microcoleaceae</taxon>
        <taxon>Trichodesmium</taxon>
    </lineage>
</organism>
<reference evidence="3" key="1">
    <citation type="submission" date="2006-06" db="EMBL/GenBank/DDBJ databases">
        <title>Complete sequence of Trichodesmium erythraeum IMS101.</title>
        <authorList>
            <consortium name="US DOE Joint Genome Institute"/>
            <person name="Copeland A."/>
            <person name="Lucas S."/>
            <person name="Lapidus A."/>
            <person name="Barry K."/>
            <person name="Detter J.C."/>
            <person name="Glavina del Rio T."/>
            <person name="Hammon N."/>
            <person name="Israni S."/>
            <person name="Dalin E."/>
            <person name="Tice H."/>
            <person name="Pitluck S."/>
            <person name="Kiss H."/>
            <person name="Munk A.C."/>
            <person name="Brettin T."/>
            <person name="Bruce D."/>
            <person name="Han C."/>
            <person name="Tapia R."/>
            <person name="Gilna P."/>
            <person name="Schmutz J."/>
            <person name="Larimer F."/>
            <person name="Land M."/>
            <person name="Hauser L."/>
            <person name="Kyrpides N."/>
            <person name="Kim E."/>
            <person name="Richardson P."/>
        </authorList>
    </citation>
    <scope>NUCLEOTIDE SEQUENCE [LARGE SCALE GENOMIC DNA]</scope>
    <source>
        <strain evidence="3">IMS101</strain>
    </source>
</reference>
<keyword evidence="2" id="KW-0812">Transmembrane</keyword>
<gene>
    <name evidence="3" type="ordered locus">Tery_1677</name>
</gene>
<evidence type="ECO:0000256" key="1">
    <source>
        <dbReference type="SAM" id="MobiDB-lite"/>
    </source>
</evidence>
<evidence type="ECO:0008006" key="4">
    <source>
        <dbReference type="Google" id="ProtNLM"/>
    </source>
</evidence>
<accession>Q114X6</accession>
<name>Q114X6_TRIEI</name>
<dbReference type="STRING" id="203124.Tery_1677"/>
<dbReference type="eggNOG" id="COG2755">
    <property type="taxonomic scope" value="Bacteria"/>
</dbReference>
<dbReference type="Gene3D" id="3.40.50.1110">
    <property type="entry name" value="SGNH hydrolase"/>
    <property type="match status" value="1"/>
</dbReference>
<keyword evidence="2" id="KW-1133">Transmembrane helix</keyword>
<sequence length="417" mass="48133">MENLAEKINKLQNFVVNLGIIIATFTFVVIVGEIGLRIAGIEHLPPPRTDEKSESKSLYTSKDPNRGWAGNSNATAFWTGEGIPSELKMNSGGFRDYERSKNKPENGLRIALLGDSFTEAVHVKLEDTYGAIIEQNLQQCPDLKDQKVEVMNFGVQGYGTAQELMTLRHHVWDYSPDLVILAFYAGNDIRNNYRPLDHDHLRPYFVYKNGQLESDMSFRTMKPWERGRYVFSMVDILPIWLVRNSRILQLIRKVDMDYKQSQFLNYNGQTIISFYREPESNSDWDKGWQVTEGLITLMRDEVYKNRADFMIIAISDSHQVHPDLEYREKFKNAHNLSDLYYPDRRIEAFGKQENIPVYILAGQLGDKAKKTGKCLYGFDNGEPCGGHWNIEGHKFVGEVMSNYLCDQYKLEKYSDSK</sequence>
<dbReference type="EMBL" id="CP000393">
    <property type="protein sequence ID" value="ABG50948.1"/>
    <property type="molecule type" value="Genomic_DNA"/>
</dbReference>
<feature type="transmembrane region" description="Helical" evidence="2">
    <location>
        <begin position="14"/>
        <end position="36"/>
    </location>
</feature>
<keyword evidence="2" id="KW-0472">Membrane</keyword>
<dbReference type="SUPFAM" id="SSF52266">
    <property type="entry name" value="SGNH hydrolase"/>
    <property type="match status" value="1"/>
</dbReference>
<protein>
    <recommendedName>
        <fullName evidence="4">Lipolytic enzyme, G-D-S-L</fullName>
    </recommendedName>
</protein>